<keyword evidence="1" id="KW-0812">Transmembrane</keyword>
<keyword evidence="1" id="KW-1133">Transmembrane helix</keyword>
<name>A0ABZ2JBP7_9CHLR</name>
<gene>
    <name evidence="2" type="ORF">V8247_02100</name>
</gene>
<dbReference type="Proteomes" id="UP001375370">
    <property type="component" value="Chromosome"/>
</dbReference>
<protein>
    <recommendedName>
        <fullName evidence="4">Dehalogenase</fullName>
    </recommendedName>
</protein>
<dbReference type="RefSeq" id="WP_338738300.1">
    <property type="nucleotide sequence ID" value="NZ_CP146612.1"/>
</dbReference>
<feature type="transmembrane region" description="Helical" evidence="1">
    <location>
        <begin position="7"/>
        <end position="28"/>
    </location>
</feature>
<organism evidence="2 3">
    <name type="scientific">Candidatus Dehalogenimonas loeffleri</name>
    <dbReference type="NCBI Taxonomy" id="3127115"/>
    <lineage>
        <taxon>Bacteria</taxon>
        <taxon>Bacillati</taxon>
        <taxon>Chloroflexota</taxon>
        <taxon>Dehalococcoidia</taxon>
        <taxon>Dehalococcoidales</taxon>
        <taxon>Dehalococcoidaceae</taxon>
        <taxon>Dehalogenimonas</taxon>
    </lineage>
</organism>
<sequence>MKIKPGFAAVVYTGLSLLGSALFLMVTASGGYSGVERIGGSVWIFILLMIVLMPAITGLTKK</sequence>
<accession>A0ABZ2JBP7</accession>
<keyword evidence="1" id="KW-0472">Membrane</keyword>
<keyword evidence="3" id="KW-1185">Reference proteome</keyword>
<evidence type="ECO:0000256" key="1">
    <source>
        <dbReference type="SAM" id="Phobius"/>
    </source>
</evidence>
<reference evidence="2 3" key="1">
    <citation type="submission" date="2024-03" db="EMBL/GenBank/DDBJ databases">
        <title>A Dehalogenimonas Isolated from Estuarine Sediments Dihaloeliminates Chlorinated Alkanes.</title>
        <authorList>
            <person name="Yang Y."/>
            <person name="Wang H."/>
        </authorList>
    </citation>
    <scope>NUCLEOTIDE SEQUENCE [LARGE SCALE GENOMIC DNA]</scope>
    <source>
        <strain evidence="2 3">W</strain>
    </source>
</reference>
<evidence type="ECO:0000313" key="2">
    <source>
        <dbReference type="EMBL" id="WWX25785.1"/>
    </source>
</evidence>
<evidence type="ECO:0008006" key="4">
    <source>
        <dbReference type="Google" id="ProtNLM"/>
    </source>
</evidence>
<evidence type="ECO:0000313" key="3">
    <source>
        <dbReference type="Proteomes" id="UP001375370"/>
    </source>
</evidence>
<proteinExistence type="predicted"/>
<dbReference type="EMBL" id="CP146612">
    <property type="protein sequence ID" value="WWX25785.1"/>
    <property type="molecule type" value="Genomic_DNA"/>
</dbReference>
<feature type="transmembrane region" description="Helical" evidence="1">
    <location>
        <begin position="40"/>
        <end position="59"/>
    </location>
</feature>